<evidence type="ECO:0000256" key="1">
    <source>
        <dbReference type="ARBA" id="ARBA00004245"/>
    </source>
</evidence>
<protein>
    <submittedName>
        <fullName evidence="15">Uncharacterized protein</fullName>
    </submittedName>
</protein>
<evidence type="ECO:0000256" key="9">
    <source>
        <dbReference type="ARBA" id="ARBA00023212"/>
    </source>
</evidence>
<keyword evidence="4" id="KW-0344">Guanine-nucleotide releasing factor</keyword>
<reference evidence="15" key="1">
    <citation type="submission" date="2025-08" db="UniProtKB">
        <authorList>
            <consortium name="Ensembl"/>
        </authorList>
    </citation>
    <scope>IDENTIFICATION</scope>
</reference>
<feature type="domain" description="DH" evidence="13">
    <location>
        <begin position="78"/>
        <end position="257"/>
    </location>
</feature>
<dbReference type="STRING" id="94237.ENSMMOP00000000587"/>
<dbReference type="CDD" id="cd15791">
    <property type="entry name" value="PH1_FDG4"/>
    <property type="match status" value="1"/>
</dbReference>
<dbReference type="SMART" id="SM00064">
    <property type="entry name" value="FYVE"/>
    <property type="match status" value="1"/>
</dbReference>
<keyword evidence="2" id="KW-0963">Cytoplasm</keyword>
<dbReference type="GO" id="GO:0046847">
    <property type="term" value="P:filopodium assembly"/>
    <property type="evidence" value="ECO:0007669"/>
    <property type="project" value="TreeGrafter"/>
</dbReference>
<dbReference type="InterPro" id="IPR000219">
    <property type="entry name" value="DH_dom"/>
</dbReference>
<dbReference type="GO" id="GO:0005085">
    <property type="term" value="F:guanyl-nucleotide exchange factor activity"/>
    <property type="evidence" value="ECO:0007669"/>
    <property type="project" value="UniProtKB-KW"/>
</dbReference>
<feature type="domain" description="PH" evidence="12">
    <location>
        <begin position="286"/>
        <end position="385"/>
    </location>
</feature>
<reference evidence="15" key="2">
    <citation type="submission" date="2025-09" db="UniProtKB">
        <authorList>
            <consortium name="Ensembl"/>
        </authorList>
    </citation>
    <scope>IDENTIFICATION</scope>
</reference>
<dbReference type="InterPro" id="IPR037742">
    <property type="entry name" value="FDG4_N_PH"/>
</dbReference>
<feature type="domain" description="FYVE-type" evidence="14">
    <location>
        <begin position="419"/>
        <end position="479"/>
    </location>
</feature>
<dbReference type="CDD" id="cd00160">
    <property type="entry name" value="RhoGEF"/>
    <property type="match status" value="1"/>
</dbReference>
<dbReference type="PROSITE" id="PS50003">
    <property type="entry name" value="PH_DOMAIN"/>
    <property type="match status" value="2"/>
</dbReference>
<dbReference type="Gene3D" id="1.20.900.10">
    <property type="entry name" value="Dbl homology (DH) domain"/>
    <property type="match status" value="1"/>
</dbReference>
<evidence type="ECO:0000256" key="5">
    <source>
        <dbReference type="ARBA" id="ARBA00022723"/>
    </source>
</evidence>
<dbReference type="Ensembl" id="ENSMMOT00000000597.1">
    <property type="protein sequence ID" value="ENSMMOP00000000587.1"/>
    <property type="gene ID" value="ENSMMOG00000000432.1"/>
</dbReference>
<dbReference type="GO" id="GO:0008270">
    <property type="term" value="F:zinc ion binding"/>
    <property type="evidence" value="ECO:0007669"/>
    <property type="project" value="UniProtKB-KW"/>
</dbReference>
<dbReference type="Gene3D" id="2.30.29.30">
    <property type="entry name" value="Pleckstrin-homology domain (PH domain)/Phosphotyrosine-binding domain (PTB)"/>
    <property type="match status" value="2"/>
</dbReference>
<dbReference type="InterPro" id="IPR011011">
    <property type="entry name" value="Znf_FYVE_PHD"/>
</dbReference>
<evidence type="ECO:0000256" key="4">
    <source>
        <dbReference type="ARBA" id="ARBA00022658"/>
    </source>
</evidence>
<evidence type="ECO:0000313" key="16">
    <source>
        <dbReference type="Proteomes" id="UP000261620"/>
    </source>
</evidence>
<dbReference type="InterPro" id="IPR017455">
    <property type="entry name" value="Znf_FYVE-rel"/>
</dbReference>
<feature type="compositionally biased region" description="Polar residues" evidence="11">
    <location>
        <begin position="38"/>
        <end position="48"/>
    </location>
</feature>
<evidence type="ECO:0000259" key="14">
    <source>
        <dbReference type="PROSITE" id="PS50178"/>
    </source>
</evidence>
<comment type="subcellular location">
    <subcellularLocation>
        <location evidence="1">Cytoplasm</location>
        <location evidence="1">Cytoskeleton</location>
    </subcellularLocation>
</comment>
<dbReference type="SMART" id="SM00233">
    <property type="entry name" value="PH"/>
    <property type="match status" value="2"/>
</dbReference>
<organism evidence="15 16">
    <name type="scientific">Mola mola</name>
    <name type="common">Ocean sunfish</name>
    <name type="synonym">Tetraodon mola</name>
    <dbReference type="NCBI Taxonomy" id="94237"/>
    <lineage>
        <taxon>Eukaryota</taxon>
        <taxon>Metazoa</taxon>
        <taxon>Chordata</taxon>
        <taxon>Craniata</taxon>
        <taxon>Vertebrata</taxon>
        <taxon>Euteleostomi</taxon>
        <taxon>Actinopterygii</taxon>
        <taxon>Neopterygii</taxon>
        <taxon>Teleostei</taxon>
        <taxon>Neoteleostei</taxon>
        <taxon>Acanthomorphata</taxon>
        <taxon>Eupercaria</taxon>
        <taxon>Tetraodontiformes</taxon>
        <taxon>Molidae</taxon>
        <taxon>Mola</taxon>
    </lineage>
</organism>
<dbReference type="InterPro" id="IPR011993">
    <property type="entry name" value="PH-like_dom_sf"/>
</dbReference>
<feature type="region of interest" description="Disordered" evidence="11">
    <location>
        <begin position="1"/>
        <end position="74"/>
    </location>
</feature>
<dbReference type="CDD" id="cd15741">
    <property type="entry name" value="FYVE_FGD1_2_4"/>
    <property type="match status" value="1"/>
</dbReference>
<evidence type="ECO:0000313" key="15">
    <source>
        <dbReference type="Ensembl" id="ENSMMOP00000000587.1"/>
    </source>
</evidence>
<dbReference type="SUPFAM" id="SSF57903">
    <property type="entry name" value="FYVE/PHD zinc finger"/>
    <property type="match status" value="1"/>
</dbReference>
<dbReference type="InterPro" id="IPR001849">
    <property type="entry name" value="PH_domain"/>
</dbReference>
<dbReference type="AlphaFoldDB" id="A0A3Q3VQM2"/>
<dbReference type="Pfam" id="PF00621">
    <property type="entry name" value="RhoGEF"/>
    <property type="match status" value="1"/>
</dbReference>
<evidence type="ECO:0000259" key="13">
    <source>
        <dbReference type="PROSITE" id="PS50010"/>
    </source>
</evidence>
<evidence type="ECO:0000259" key="12">
    <source>
        <dbReference type="PROSITE" id="PS50003"/>
    </source>
</evidence>
<dbReference type="Pfam" id="PF01363">
    <property type="entry name" value="FYVE"/>
    <property type="match status" value="1"/>
</dbReference>
<dbReference type="InterPro" id="IPR000306">
    <property type="entry name" value="Znf_FYVE"/>
</dbReference>
<dbReference type="InterPro" id="IPR035899">
    <property type="entry name" value="DBL_dom_sf"/>
</dbReference>
<dbReference type="InterPro" id="IPR013083">
    <property type="entry name" value="Znf_RING/FYVE/PHD"/>
</dbReference>
<dbReference type="PROSITE" id="PS50010">
    <property type="entry name" value="DH_2"/>
    <property type="match status" value="1"/>
</dbReference>
<evidence type="ECO:0000256" key="2">
    <source>
        <dbReference type="ARBA" id="ARBA00022490"/>
    </source>
</evidence>
<dbReference type="OMA" id="AHPMFPP"/>
<evidence type="ECO:0000256" key="7">
    <source>
        <dbReference type="ARBA" id="ARBA00022771"/>
    </source>
</evidence>
<evidence type="ECO:0000256" key="6">
    <source>
        <dbReference type="ARBA" id="ARBA00022737"/>
    </source>
</evidence>
<keyword evidence="16" id="KW-1185">Reference proteome</keyword>
<name>A0A3Q3VQM2_MOLML</name>
<dbReference type="PANTHER" id="PTHR12673:SF98">
    <property type="entry name" value="FYVE, RHOGEF AND PH DOMAIN-CONTAINING PROTEIN 4"/>
    <property type="match status" value="1"/>
</dbReference>
<dbReference type="SMART" id="SM00325">
    <property type="entry name" value="RhoGEF"/>
    <property type="match status" value="1"/>
</dbReference>
<evidence type="ECO:0000256" key="11">
    <source>
        <dbReference type="SAM" id="MobiDB-lite"/>
    </source>
</evidence>
<sequence length="622" mass="70933">MEKEKEAKEERNNERTAGMVNGDMGDGSAEQCDDHSPPHTNRTGAESPTENEDRGTGTESEHGNGEGGSDHKETNEQKLFKIASELLHTEKAYVARLNLLDQVFCAKLMEEANKGTFPVEVVKNIFSNISSIHAFHSQFLLPDLEKQFCVEPSLHYKKQTLLPCRYVKNFDKAMELLKQWTDRSPQFKAIIQEIQSQEVCGSLTLQHHMLEPVQRVPRYEMLLKDYLKKLPQDDSDRQDAKKSLEIIATAATHSNSAIRKSDNLKKLLEIYEMLGEEEDIVNPSNEFIKEGHILKLAARNTSAMERYLFLFNNMLLYCVPKFSLGGAKYTVRTRIGIDGMKVLETTNEDYPHTFQVSGKERTLELQASSEQDKADWIKAFHETIEIFQQKNESFKNALKDVEEVSNAELGKRAPRWIRDNEVTMCMKCKEPFNALTRRRHHCRACGYVVCHKCSDNKVPLEYDSNKPNKVCRDCFSILTGEMITEGKKKGILEIEAAQFTGSSIICGFLQYCEKSKPWQKVWCVIPEKECLVLYLYGAPQDVKAQCTIPLLGYSVDDSSRPTDPPAIFRLSQSKSIHNFAAESEELKQRWLKVIRMAVTGDMPECPQTNELLEPKIQASCVY</sequence>
<keyword evidence="3" id="KW-0597">Phosphoprotein</keyword>
<dbReference type="SUPFAM" id="SSF50729">
    <property type="entry name" value="PH domain-like"/>
    <property type="match status" value="2"/>
</dbReference>
<keyword evidence="5" id="KW-0479">Metal-binding</keyword>
<dbReference type="Proteomes" id="UP000261620">
    <property type="component" value="Unplaced"/>
</dbReference>
<dbReference type="SUPFAM" id="SSF48065">
    <property type="entry name" value="DBL homology domain (DH-domain)"/>
    <property type="match status" value="1"/>
</dbReference>
<dbReference type="GO" id="GO:0005856">
    <property type="term" value="C:cytoskeleton"/>
    <property type="evidence" value="ECO:0007669"/>
    <property type="project" value="UniProtKB-SubCell"/>
</dbReference>
<dbReference type="InterPro" id="IPR051092">
    <property type="entry name" value="FYVE_RhoGEF_PH"/>
</dbReference>
<accession>A0A3Q3VQM2</accession>
<keyword evidence="8" id="KW-0862">Zinc</keyword>
<keyword evidence="7 10" id="KW-0863">Zinc-finger</keyword>
<dbReference type="FunFam" id="3.30.40.10:FF:000061">
    <property type="entry name" value="FYVE, RhoGEF and PH domain containing 1"/>
    <property type="match status" value="1"/>
</dbReference>
<dbReference type="PANTHER" id="PTHR12673">
    <property type="entry name" value="FACIOGENITAL DYSPLASIA PROTEIN"/>
    <property type="match status" value="1"/>
</dbReference>
<dbReference type="Gene3D" id="3.30.40.10">
    <property type="entry name" value="Zinc/RING finger domain, C3HC4 (zinc finger)"/>
    <property type="match status" value="1"/>
</dbReference>
<feature type="compositionally biased region" description="Basic and acidic residues" evidence="11">
    <location>
        <begin position="1"/>
        <end position="14"/>
    </location>
</feature>
<dbReference type="GO" id="GO:0007010">
    <property type="term" value="P:cytoskeleton organization"/>
    <property type="evidence" value="ECO:0007669"/>
    <property type="project" value="TreeGrafter"/>
</dbReference>
<keyword evidence="6" id="KW-0677">Repeat</keyword>
<dbReference type="CDD" id="cd13236">
    <property type="entry name" value="PH2_FGD1-4"/>
    <property type="match status" value="1"/>
</dbReference>
<keyword evidence="9" id="KW-0206">Cytoskeleton</keyword>
<dbReference type="FunFam" id="2.30.29.30:FF:000102">
    <property type="entry name" value="FYVE, RhoGEF and PH domain-containing protein 4"/>
    <property type="match status" value="1"/>
</dbReference>
<evidence type="ECO:0000256" key="3">
    <source>
        <dbReference type="ARBA" id="ARBA00022553"/>
    </source>
</evidence>
<dbReference type="PROSITE" id="PS50178">
    <property type="entry name" value="ZF_FYVE"/>
    <property type="match status" value="1"/>
</dbReference>
<feature type="compositionally biased region" description="Basic and acidic residues" evidence="11">
    <location>
        <begin position="51"/>
        <end position="74"/>
    </location>
</feature>
<feature type="domain" description="PH" evidence="12">
    <location>
        <begin position="502"/>
        <end position="599"/>
    </location>
</feature>
<proteinExistence type="predicted"/>
<evidence type="ECO:0000256" key="10">
    <source>
        <dbReference type="PROSITE-ProRule" id="PRU00091"/>
    </source>
</evidence>
<dbReference type="GO" id="GO:0005737">
    <property type="term" value="C:cytoplasm"/>
    <property type="evidence" value="ECO:0007669"/>
    <property type="project" value="TreeGrafter"/>
</dbReference>
<dbReference type="Pfam" id="PF00169">
    <property type="entry name" value="PH"/>
    <property type="match status" value="2"/>
</dbReference>
<evidence type="ECO:0000256" key="8">
    <source>
        <dbReference type="ARBA" id="ARBA00022833"/>
    </source>
</evidence>
<dbReference type="InterPro" id="IPR035941">
    <property type="entry name" value="FGD1-4_PH2"/>
</dbReference>